<dbReference type="SMART" id="SM00421">
    <property type="entry name" value="HTH_LUXR"/>
    <property type="match status" value="1"/>
</dbReference>
<dbReference type="SUPFAM" id="SSF46894">
    <property type="entry name" value="C-terminal effector domain of the bipartite response regulators"/>
    <property type="match status" value="1"/>
</dbReference>
<evidence type="ECO:0000313" key="6">
    <source>
        <dbReference type="Proteomes" id="UP001055940"/>
    </source>
</evidence>
<dbReference type="PRINTS" id="PR00038">
    <property type="entry name" value="HTHLUXR"/>
</dbReference>
<dbReference type="CDD" id="cd06170">
    <property type="entry name" value="LuxR_C_like"/>
    <property type="match status" value="1"/>
</dbReference>
<feature type="domain" description="HTH luxR-type" evidence="4">
    <location>
        <begin position="474"/>
        <end position="539"/>
    </location>
</feature>
<organism evidence="5 6">
    <name type="scientific">Nocardiopsis exhalans</name>
    <dbReference type="NCBI Taxonomy" id="163604"/>
    <lineage>
        <taxon>Bacteria</taxon>
        <taxon>Bacillati</taxon>
        <taxon>Actinomycetota</taxon>
        <taxon>Actinomycetes</taxon>
        <taxon>Streptosporangiales</taxon>
        <taxon>Nocardiopsidaceae</taxon>
        <taxon>Nocardiopsis</taxon>
    </lineage>
</organism>
<dbReference type="Proteomes" id="UP001055940">
    <property type="component" value="Chromosome"/>
</dbReference>
<dbReference type="EMBL" id="CP099837">
    <property type="protein sequence ID" value="USY17817.1"/>
    <property type="molecule type" value="Genomic_DNA"/>
</dbReference>
<protein>
    <submittedName>
        <fullName evidence="5">LuxR C-terminal-related transcriptional regulator</fullName>
    </submittedName>
</protein>
<dbReference type="Pfam" id="PF00196">
    <property type="entry name" value="GerE"/>
    <property type="match status" value="1"/>
</dbReference>
<keyword evidence="6" id="KW-1185">Reference proteome</keyword>
<accession>A0ABY5D3N4</accession>
<dbReference type="InterPro" id="IPR011990">
    <property type="entry name" value="TPR-like_helical_dom_sf"/>
</dbReference>
<proteinExistence type="predicted"/>
<reference evidence="5" key="1">
    <citation type="submission" date="2022-06" db="EMBL/GenBank/DDBJ databases">
        <authorList>
            <person name="Ping M."/>
        </authorList>
    </citation>
    <scope>NUCLEOTIDE SEQUENCE</scope>
    <source>
        <strain evidence="5">JCM11759T</strain>
    </source>
</reference>
<dbReference type="PROSITE" id="PS00622">
    <property type="entry name" value="HTH_LUXR_1"/>
    <property type="match status" value="1"/>
</dbReference>
<evidence type="ECO:0000313" key="5">
    <source>
        <dbReference type="EMBL" id="USY17817.1"/>
    </source>
</evidence>
<evidence type="ECO:0000256" key="3">
    <source>
        <dbReference type="ARBA" id="ARBA00023163"/>
    </source>
</evidence>
<evidence type="ECO:0000256" key="1">
    <source>
        <dbReference type="ARBA" id="ARBA00023015"/>
    </source>
</evidence>
<sequence length="550" mass="59454">MGELAQVVEHARHAARDLRWSEAYRLLRGTDPTELSPDDFVLFADASWWCCRVPEEIELRQRAFRGFVRSGRPREAAYTAWMLSVRYGLHGEPVASSGWLRRAQRQLEHHPDCVESGYLACGEAEAALGAGEVDRAEAHARRALVAGERFGAPNLVALALSWQGLCHLVRGEADDGLRLLDEAMASVVSGELDAHFTGWISCFAVGMCMGVADLRRAASWAQTAWNWASSLPEATPYQGLCRVRQVEVMCLRGELAEAATEARRACEEMLLFEPHLAGEAFYVTGEILRRRGETSAAEQAFGQARELGHDPQPGLAMIRLAQGRTDAAMTALRAALADSGGLPFRRASLLAAQVRVALAADRPDLAGAACEDLDTVAEAASSEAVSALAGATRARLRLALGNAEPALALLRPAMATWRALGLACELAEARLLTGMALRTLGDEEGSELELDAARRLFTRLGAHTDQLTTRTTVDGARPGGLSDRECEVLRLVAAGYTNRRIAAELVLSEHTVARHLSNIYPKLGVSSRTAATAFAFEHGLVRREGSDGPF</sequence>
<gene>
    <name evidence="5" type="ORF">NE857_21095</name>
</gene>
<dbReference type="PROSITE" id="PS50043">
    <property type="entry name" value="HTH_LUXR_2"/>
    <property type="match status" value="1"/>
</dbReference>
<evidence type="ECO:0000259" key="4">
    <source>
        <dbReference type="PROSITE" id="PS50043"/>
    </source>
</evidence>
<dbReference type="Gene3D" id="1.10.10.10">
    <property type="entry name" value="Winged helix-like DNA-binding domain superfamily/Winged helix DNA-binding domain"/>
    <property type="match status" value="1"/>
</dbReference>
<dbReference type="PANTHER" id="PTHR44688:SF16">
    <property type="entry name" value="DNA-BINDING TRANSCRIPTIONAL ACTIVATOR DEVR_DOSR"/>
    <property type="match status" value="1"/>
</dbReference>
<dbReference type="PANTHER" id="PTHR44688">
    <property type="entry name" value="DNA-BINDING TRANSCRIPTIONAL ACTIVATOR DEVR_DOSR"/>
    <property type="match status" value="1"/>
</dbReference>
<dbReference type="SUPFAM" id="SSF48452">
    <property type="entry name" value="TPR-like"/>
    <property type="match status" value="2"/>
</dbReference>
<keyword evidence="3" id="KW-0804">Transcription</keyword>
<keyword evidence="1" id="KW-0805">Transcription regulation</keyword>
<keyword evidence="2" id="KW-0238">DNA-binding</keyword>
<evidence type="ECO:0000256" key="2">
    <source>
        <dbReference type="ARBA" id="ARBA00023125"/>
    </source>
</evidence>
<dbReference type="RefSeq" id="WP_254417311.1">
    <property type="nucleotide sequence ID" value="NZ_BAAAJB010000011.1"/>
</dbReference>
<dbReference type="Gene3D" id="1.25.40.10">
    <property type="entry name" value="Tetratricopeptide repeat domain"/>
    <property type="match status" value="2"/>
</dbReference>
<dbReference type="InterPro" id="IPR016032">
    <property type="entry name" value="Sig_transdc_resp-reg_C-effctor"/>
</dbReference>
<dbReference type="InterPro" id="IPR000792">
    <property type="entry name" value="Tscrpt_reg_LuxR_C"/>
</dbReference>
<name>A0ABY5D3N4_9ACTN</name>
<dbReference type="InterPro" id="IPR036388">
    <property type="entry name" value="WH-like_DNA-bd_sf"/>
</dbReference>